<dbReference type="PANTHER" id="PTHR33116:SF86">
    <property type="entry name" value="REVERSE TRANSCRIPTASE DOMAIN-CONTAINING PROTEIN"/>
    <property type="match status" value="1"/>
</dbReference>
<dbReference type="PANTHER" id="PTHR33116">
    <property type="entry name" value="REVERSE TRANSCRIPTASE ZINC-BINDING DOMAIN-CONTAINING PROTEIN-RELATED-RELATED"/>
    <property type="match status" value="1"/>
</dbReference>
<dbReference type="EMBL" id="SMMG02000001">
    <property type="protein sequence ID" value="KAA3486656.1"/>
    <property type="molecule type" value="Genomic_DNA"/>
</dbReference>
<keyword evidence="3" id="KW-1185">Reference proteome</keyword>
<name>A0A5B6WZ35_9ROSI</name>
<keyword evidence="1" id="KW-0812">Transmembrane</keyword>
<evidence type="ECO:0000313" key="3">
    <source>
        <dbReference type="Proteomes" id="UP000325315"/>
    </source>
</evidence>
<dbReference type="GO" id="GO:0032259">
    <property type="term" value="P:methylation"/>
    <property type="evidence" value="ECO:0007669"/>
    <property type="project" value="UniProtKB-KW"/>
</dbReference>
<dbReference type="Proteomes" id="UP000325315">
    <property type="component" value="Unassembled WGS sequence"/>
</dbReference>
<evidence type="ECO:0000256" key="1">
    <source>
        <dbReference type="SAM" id="Phobius"/>
    </source>
</evidence>
<reference evidence="3" key="1">
    <citation type="journal article" date="2019" name="Plant Biotechnol. J.">
        <title>Genome sequencing of the Australian wild diploid species Gossypium australe highlights disease resistance and delayed gland morphogenesis.</title>
        <authorList>
            <person name="Cai Y."/>
            <person name="Cai X."/>
            <person name="Wang Q."/>
            <person name="Wang P."/>
            <person name="Zhang Y."/>
            <person name="Cai C."/>
            <person name="Xu Y."/>
            <person name="Wang K."/>
            <person name="Zhou Z."/>
            <person name="Wang C."/>
            <person name="Geng S."/>
            <person name="Li B."/>
            <person name="Dong Q."/>
            <person name="Hou Y."/>
            <person name="Wang H."/>
            <person name="Ai P."/>
            <person name="Liu Z."/>
            <person name="Yi F."/>
            <person name="Sun M."/>
            <person name="An G."/>
            <person name="Cheng J."/>
            <person name="Zhang Y."/>
            <person name="Shi Q."/>
            <person name="Xie Y."/>
            <person name="Shi X."/>
            <person name="Chang Y."/>
            <person name="Huang F."/>
            <person name="Chen Y."/>
            <person name="Hong S."/>
            <person name="Mi L."/>
            <person name="Sun Q."/>
            <person name="Zhang L."/>
            <person name="Zhou B."/>
            <person name="Peng R."/>
            <person name="Zhang X."/>
            <person name="Liu F."/>
        </authorList>
    </citation>
    <scope>NUCLEOTIDE SEQUENCE [LARGE SCALE GENOMIC DNA]</scope>
    <source>
        <strain evidence="3">cv. PA1801</strain>
    </source>
</reference>
<feature type="transmembrane region" description="Helical" evidence="1">
    <location>
        <begin position="141"/>
        <end position="160"/>
    </location>
</feature>
<keyword evidence="1" id="KW-1133">Transmembrane helix</keyword>
<dbReference type="GO" id="GO:0008168">
    <property type="term" value="F:methyltransferase activity"/>
    <property type="evidence" value="ECO:0007669"/>
    <property type="project" value="UniProtKB-KW"/>
</dbReference>
<keyword evidence="1" id="KW-0472">Membrane</keyword>
<protein>
    <submittedName>
        <fullName evidence="2">Caffeic acid 3-O-methyltransferase-like</fullName>
    </submittedName>
</protein>
<organism evidence="2 3">
    <name type="scientific">Gossypium australe</name>
    <dbReference type="NCBI Taxonomy" id="47621"/>
    <lineage>
        <taxon>Eukaryota</taxon>
        <taxon>Viridiplantae</taxon>
        <taxon>Streptophyta</taxon>
        <taxon>Embryophyta</taxon>
        <taxon>Tracheophyta</taxon>
        <taxon>Spermatophyta</taxon>
        <taxon>Magnoliopsida</taxon>
        <taxon>eudicotyledons</taxon>
        <taxon>Gunneridae</taxon>
        <taxon>Pentapetalae</taxon>
        <taxon>rosids</taxon>
        <taxon>malvids</taxon>
        <taxon>Malvales</taxon>
        <taxon>Malvaceae</taxon>
        <taxon>Malvoideae</taxon>
        <taxon>Gossypium</taxon>
    </lineage>
</organism>
<evidence type="ECO:0000313" key="2">
    <source>
        <dbReference type="EMBL" id="KAA3486656.1"/>
    </source>
</evidence>
<comment type="caution">
    <text evidence="2">The sequence shown here is derived from an EMBL/GenBank/DDBJ whole genome shotgun (WGS) entry which is preliminary data.</text>
</comment>
<keyword evidence="2" id="KW-0489">Methyltransferase</keyword>
<keyword evidence="2" id="KW-0808">Transferase</keyword>
<dbReference type="AlphaFoldDB" id="A0A5B6WZ35"/>
<gene>
    <name evidence="2" type="ORF">EPI10_030542</name>
</gene>
<accession>A0A5B6WZ35</accession>
<proteinExistence type="predicted"/>
<sequence length="228" mass="25420">MICFSPNTPISQRTTTNAMLNMKVADNLDGYQGLPIPIGKKKYNAFKSVLNRTANWINSWSKRLLSSRGKEIFVKSILQSILTYVFLVFMAPKGVLEEIQSMICRVWWGGGENKRGWSMMAWDRLCLPKGMGSLGFRNLRLFNYGASFTIGTLFALRCSARNTSRMKMSFILKTLIDHPSRGRASPRQLAFYVRVSVGVLGTGGALTFGPTTGDSKACRGRPSNWKGV</sequence>
<dbReference type="OrthoDB" id="997411at2759"/>